<dbReference type="InterPro" id="IPR038917">
    <property type="entry name" value="Malonyl_CoA_deC"/>
</dbReference>
<dbReference type="GO" id="GO:0005782">
    <property type="term" value="C:peroxisomal matrix"/>
    <property type="evidence" value="ECO:0007669"/>
    <property type="project" value="TreeGrafter"/>
</dbReference>
<sequence>MDAGEVAIVGFQGGDAWVSAQLERHALKAKQRALRNASPTPTVAFHREEFNQHVKRILGGDENVGFVIGLKRRREFASQLCRDYKFFTEAQKLELVLALAVDLGLQDLSSMVKTLPSLPRTHLVLNVMAAALGFSRKNDPNISKSIKRGLVPITEQFFLLIGSVPSGPKFLLRLRVDLSMLLKKYRKQLPKESIEALEYLDMVMRDLFATQAGMRFRRIEMSSEKTVAYVLKHEQAPTHVMILQKEDLQIVLRESRVVQSFAAMDLRQRMQFEQDHAATSAGMSRL</sequence>
<dbReference type="Gene3D" id="1.20.140.90">
    <property type="entry name" value="Malonyl-CoA decarboxylase, oligemerization domain"/>
    <property type="match status" value="1"/>
</dbReference>
<dbReference type="GO" id="GO:2001294">
    <property type="term" value="P:malonyl-CoA catabolic process"/>
    <property type="evidence" value="ECO:0007669"/>
    <property type="project" value="TreeGrafter"/>
</dbReference>
<proteinExistence type="predicted"/>
<accession>A0AAD5LUZ2</accession>
<gene>
    <name evidence="1" type="ORF">P43SY_002629</name>
</gene>
<dbReference type="GO" id="GO:0006633">
    <property type="term" value="P:fatty acid biosynthetic process"/>
    <property type="evidence" value="ECO:0007669"/>
    <property type="project" value="InterPro"/>
</dbReference>
<reference evidence="1" key="1">
    <citation type="submission" date="2021-12" db="EMBL/GenBank/DDBJ databases">
        <title>Prjna785345.</title>
        <authorList>
            <person name="Rujirawat T."/>
            <person name="Krajaejun T."/>
        </authorList>
    </citation>
    <scope>NUCLEOTIDE SEQUENCE</scope>
    <source>
        <strain evidence="1">Pi057C3</strain>
    </source>
</reference>
<dbReference type="GO" id="GO:0005759">
    <property type="term" value="C:mitochondrial matrix"/>
    <property type="evidence" value="ECO:0007669"/>
    <property type="project" value="TreeGrafter"/>
</dbReference>
<organism evidence="1 2">
    <name type="scientific">Pythium insidiosum</name>
    <name type="common">Pythiosis disease agent</name>
    <dbReference type="NCBI Taxonomy" id="114742"/>
    <lineage>
        <taxon>Eukaryota</taxon>
        <taxon>Sar</taxon>
        <taxon>Stramenopiles</taxon>
        <taxon>Oomycota</taxon>
        <taxon>Peronosporomycetes</taxon>
        <taxon>Pythiales</taxon>
        <taxon>Pythiaceae</taxon>
        <taxon>Pythium</taxon>
    </lineage>
</organism>
<dbReference type="GO" id="GO:0050080">
    <property type="term" value="F:malonyl-CoA decarboxylase activity"/>
    <property type="evidence" value="ECO:0007669"/>
    <property type="project" value="InterPro"/>
</dbReference>
<keyword evidence="2" id="KW-1185">Reference proteome</keyword>
<dbReference type="PANTHER" id="PTHR28641">
    <property type="match status" value="1"/>
</dbReference>
<dbReference type="GO" id="GO:0006085">
    <property type="term" value="P:acetyl-CoA biosynthetic process"/>
    <property type="evidence" value="ECO:0007669"/>
    <property type="project" value="TreeGrafter"/>
</dbReference>
<name>A0AAD5LUZ2_PYTIN</name>
<dbReference type="Proteomes" id="UP001209570">
    <property type="component" value="Unassembled WGS sequence"/>
</dbReference>
<protein>
    <submittedName>
        <fullName evidence="1">Uncharacterized protein</fullName>
    </submittedName>
</protein>
<evidence type="ECO:0000313" key="2">
    <source>
        <dbReference type="Proteomes" id="UP001209570"/>
    </source>
</evidence>
<dbReference type="InterPro" id="IPR038351">
    <property type="entry name" value="MCD_N_sf"/>
</dbReference>
<comment type="caution">
    <text evidence="1">The sequence shown here is derived from an EMBL/GenBank/DDBJ whole genome shotgun (WGS) entry which is preliminary data.</text>
</comment>
<dbReference type="EMBL" id="JAKCXM010000001">
    <property type="protein sequence ID" value="KAJ0410297.1"/>
    <property type="molecule type" value="Genomic_DNA"/>
</dbReference>
<evidence type="ECO:0000313" key="1">
    <source>
        <dbReference type="EMBL" id="KAJ0410297.1"/>
    </source>
</evidence>
<dbReference type="PANTHER" id="PTHR28641:SF1">
    <property type="entry name" value="MALONYL-COA DECARBOXYLASE, MITOCHONDRIAL"/>
    <property type="match status" value="1"/>
</dbReference>
<dbReference type="AlphaFoldDB" id="A0AAD5LUZ2"/>